<accession>A0ABU2U8V6</accession>
<dbReference type="RefSeq" id="WP_311701081.1">
    <property type="nucleotide sequence ID" value="NZ_JAVREY010000121.1"/>
</dbReference>
<evidence type="ECO:0000313" key="1">
    <source>
        <dbReference type="EMBL" id="MDT0469658.1"/>
    </source>
</evidence>
<keyword evidence="2" id="KW-1185">Reference proteome</keyword>
<gene>
    <name evidence="1" type="ORF">RM764_43145</name>
</gene>
<name>A0ABU2U8V6_9ACTN</name>
<dbReference type="EMBL" id="JAVREY010000121">
    <property type="protein sequence ID" value="MDT0469658.1"/>
    <property type="molecule type" value="Genomic_DNA"/>
</dbReference>
<dbReference type="Proteomes" id="UP001183809">
    <property type="component" value="Unassembled WGS sequence"/>
</dbReference>
<protein>
    <submittedName>
        <fullName evidence="1">Uncharacterized protein</fullName>
    </submittedName>
</protein>
<proteinExistence type="predicted"/>
<evidence type="ECO:0000313" key="2">
    <source>
        <dbReference type="Proteomes" id="UP001183809"/>
    </source>
</evidence>
<reference evidence="2" key="1">
    <citation type="submission" date="2023-07" db="EMBL/GenBank/DDBJ databases">
        <title>30 novel species of actinomycetes from the DSMZ collection.</title>
        <authorList>
            <person name="Nouioui I."/>
        </authorList>
    </citation>
    <scope>NUCLEOTIDE SEQUENCE [LARGE SCALE GENOMIC DNA]</scope>
    <source>
        <strain evidence="2">DSM 41699</strain>
    </source>
</reference>
<sequence>MKRSYRFTATVTDLDTGKREKVTDTAHFDHPVSKADALTAIRNELSRQRRPGTGITITD</sequence>
<comment type="caution">
    <text evidence="1">The sequence shown here is derived from an EMBL/GenBank/DDBJ whole genome shotgun (WGS) entry which is preliminary data.</text>
</comment>
<organism evidence="1 2">
    <name type="scientific">Streptomyces gibsoniae</name>
    <dbReference type="NCBI Taxonomy" id="3075529"/>
    <lineage>
        <taxon>Bacteria</taxon>
        <taxon>Bacillati</taxon>
        <taxon>Actinomycetota</taxon>
        <taxon>Actinomycetes</taxon>
        <taxon>Kitasatosporales</taxon>
        <taxon>Streptomycetaceae</taxon>
        <taxon>Streptomyces</taxon>
    </lineage>
</organism>